<dbReference type="Proteomes" id="UP000521943">
    <property type="component" value="Unassembled WGS sequence"/>
</dbReference>
<keyword evidence="2" id="KW-1185">Reference proteome</keyword>
<proteinExistence type="predicted"/>
<accession>A0A8H6I8W7</accession>
<sequence length="263" mass="28100">MAEESATQSGGLLPTSRALVSLGGAGSSKARKSRGFGLDARNVVVGWCAPVRGAMRAAAAADARWELCAGGRGGVEYELLFVLDGLRWNPWSTRRACTTSENSLHEMGGRLGLRLLRYSNESDLATSAGSVALFVVRNGEVPRSESAGGLKARVIDSGELTWSSYPDFVFVVMEISPLIRAWQRRNGPCERLLANGFPTPAFTYDPQHSLDIPGNRLRRFGLAVHELSRTSGAACSRVDQGAVVVGSDGLNGVRNSGYLGEKE</sequence>
<dbReference type="AlphaFoldDB" id="A0A8H6I8W7"/>
<comment type="caution">
    <text evidence="1">The sequence shown here is derived from an EMBL/GenBank/DDBJ whole genome shotgun (WGS) entry which is preliminary data.</text>
</comment>
<organism evidence="1 2">
    <name type="scientific">Ephemerocybe angulata</name>
    <dbReference type="NCBI Taxonomy" id="980116"/>
    <lineage>
        <taxon>Eukaryota</taxon>
        <taxon>Fungi</taxon>
        <taxon>Dikarya</taxon>
        <taxon>Basidiomycota</taxon>
        <taxon>Agaricomycotina</taxon>
        <taxon>Agaricomycetes</taxon>
        <taxon>Agaricomycetidae</taxon>
        <taxon>Agaricales</taxon>
        <taxon>Agaricineae</taxon>
        <taxon>Psathyrellaceae</taxon>
        <taxon>Ephemerocybe</taxon>
    </lineage>
</organism>
<reference evidence="1 2" key="1">
    <citation type="submission" date="2020-07" db="EMBL/GenBank/DDBJ databases">
        <title>Comparative genomics of pyrophilous fungi reveals a link between fire events and developmental genes.</title>
        <authorList>
            <consortium name="DOE Joint Genome Institute"/>
            <person name="Steindorff A.S."/>
            <person name="Carver A."/>
            <person name="Calhoun S."/>
            <person name="Stillman K."/>
            <person name="Liu H."/>
            <person name="Lipzen A."/>
            <person name="Pangilinan J."/>
            <person name="Labutti K."/>
            <person name="Bruns T.D."/>
            <person name="Grigoriev I.V."/>
        </authorList>
    </citation>
    <scope>NUCLEOTIDE SEQUENCE [LARGE SCALE GENOMIC DNA]</scope>
    <source>
        <strain evidence="1 2">CBS 144469</strain>
    </source>
</reference>
<name>A0A8H6I8W7_9AGAR</name>
<evidence type="ECO:0000313" key="2">
    <source>
        <dbReference type="Proteomes" id="UP000521943"/>
    </source>
</evidence>
<protein>
    <submittedName>
        <fullName evidence="1">Uncharacterized protein</fullName>
    </submittedName>
</protein>
<gene>
    <name evidence="1" type="ORF">DFP72DRAFT_842722</name>
</gene>
<dbReference type="EMBL" id="JACGCI010000010">
    <property type="protein sequence ID" value="KAF6761068.1"/>
    <property type="molecule type" value="Genomic_DNA"/>
</dbReference>
<evidence type="ECO:0000313" key="1">
    <source>
        <dbReference type="EMBL" id="KAF6761068.1"/>
    </source>
</evidence>